<evidence type="ECO:0000256" key="6">
    <source>
        <dbReference type="ARBA" id="ARBA00022729"/>
    </source>
</evidence>
<name>A0A5N6NC85_9ASTR</name>
<evidence type="ECO:0000256" key="1">
    <source>
        <dbReference type="ARBA" id="ARBA00004251"/>
    </source>
</evidence>
<evidence type="ECO:0000313" key="14">
    <source>
        <dbReference type="Proteomes" id="UP000326396"/>
    </source>
</evidence>
<dbReference type="SMART" id="SM00369">
    <property type="entry name" value="LRR_TYP"/>
    <property type="match status" value="9"/>
</dbReference>
<protein>
    <recommendedName>
        <fullName evidence="12">Leucine-rich repeat-containing N-terminal plant-type domain-containing protein</fullName>
    </recommendedName>
</protein>
<dbReference type="PANTHER" id="PTHR48062">
    <property type="entry name" value="RECEPTOR-LIKE PROTEIN 14"/>
    <property type="match status" value="1"/>
</dbReference>
<dbReference type="Proteomes" id="UP000326396">
    <property type="component" value="Linkage Group LG2"/>
</dbReference>
<proteinExistence type="inferred from homology"/>
<feature type="domain" description="Leucine-rich repeat-containing N-terminal plant-type" evidence="12">
    <location>
        <begin position="14"/>
        <end position="59"/>
    </location>
</feature>
<keyword evidence="10" id="KW-0325">Glycoprotein</keyword>
<sequence length="1071" mass="121218">MVGWAHQTISIEEEEKKTLLEIKSSLVEFSKSYNGVENLLPSWVVNDGSSYCDWERINCKTTSFSSAGDNHKYVTDLSLGNMFSMNESDYHLDYASKGRRGIIWPLNVSLFIHFKELRRLDLSWNFIGNTFLVTTGLEKLSGLKNLETLNLSRNFIETNNIFPSLSQLASLKVLDLNISKFRIPKNMEELDLTACDFYGTLQIQELSHLINLEKLDLSWNNMNVTPSIEECMSLTRMEKLVSLSLGSNIFNKSIISCLSFLPSLNTLDLTGSIEFGTSSYPIQEVPDLPYLKVLILGQNNFNGRLPIEALASFHHLEILDLSFNNFSGSIPSRINQLSSLNGSLTNDEFCKLKNLHELDLSYNMFDGKLPKCFNRLSSLKLFDISSNQLTGVIPSSLIINLTSLEYVDFSYNKFEGSFSFSWFSNHTKLEYVAFSSDNDKFEVETEEAIGWTCMFQLDVLILSSCNINRNKGSVIPSFLLYQHKLRELDMSHNSLEGQFPLWLIKNNTMLQILVLGDNSFGGTLSTSSYRNTNIKWLDVSRNHAIGSIPNDIKESFPSIFHLNMSRNSIDGVIPCSIGDLSALTEIDLSHNRFSGEVPIGLLSNFTFLSLLILSNNSLHGEVLSRNFNFSPIYGLQLDKNRFTGKIGNMSALYYLTILDISDNFFTGLILDDRNKISMLPPNLWFLDLSKNLFSGPIPFSLNNFKRTKHIHLDSNKFSGSIPISFRNLTEVLTLDIGNNYLSGRIPNFLGELSNLRILLLGKNNFNGSIPRQLCYLTNATLIDLSNNLLSGAIPRCLQNIARPSCQAFMQDSHFLDNGEFGDSYYYRIMLQRQIHGIFYKFSQIFSLSPQIGGIRDKVLFTTKSTSLPYMGDVLDIMSGLDLSCNKLTGNIPEELGLLAQIHALNLSHNMLIGPIPVKFSNLANIESLDLSFNSLTGKVPSELIKLNSLAVFNVSFNNLSGRLPERKAQFITFAKESYEGNPLLCGLPLENECIMERPGPQPSNKKASDEEWHDMDMASFYGSCSSTWFVIMLGFAAVLYVNRYWRRWWFHLVEESMYTCFYFIYDSVMKV</sequence>
<feature type="transmembrane region" description="Helical" evidence="11">
    <location>
        <begin position="1020"/>
        <end position="1041"/>
    </location>
</feature>
<dbReference type="GO" id="GO:0006952">
    <property type="term" value="P:defense response"/>
    <property type="evidence" value="ECO:0007669"/>
    <property type="project" value="UniProtKB-ARBA"/>
</dbReference>
<evidence type="ECO:0000256" key="5">
    <source>
        <dbReference type="ARBA" id="ARBA00022692"/>
    </source>
</evidence>
<dbReference type="InterPro" id="IPR032675">
    <property type="entry name" value="LRR_dom_sf"/>
</dbReference>
<dbReference type="Gene3D" id="3.80.10.10">
    <property type="entry name" value="Ribonuclease Inhibitor"/>
    <property type="match status" value="5"/>
</dbReference>
<keyword evidence="5 11" id="KW-0812">Transmembrane</keyword>
<dbReference type="InterPro" id="IPR003591">
    <property type="entry name" value="Leu-rich_rpt_typical-subtyp"/>
</dbReference>
<dbReference type="GO" id="GO:0005886">
    <property type="term" value="C:plasma membrane"/>
    <property type="evidence" value="ECO:0007669"/>
    <property type="project" value="UniProtKB-SubCell"/>
</dbReference>
<dbReference type="Pfam" id="PF00560">
    <property type="entry name" value="LRR_1"/>
    <property type="match status" value="7"/>
</dbReference>
<dbReference type="Pfam" id="PF13855">
    <property type="entry name" value="LRR_8"/>
    <property type="match status" value="1"/>
</dbReference>
<evidence type="ECO:0000313" key="13">
    <source>
        <dbReference type="EMBL" id="KAD4585452.1"/>
    </source>
</evidence>
<dbReference type="PROSITE" id="PS51450">
    <property type="entry name" value="LRR"/>
    <property type="match status" value="1"/>
</dbReference>
<evidence type="ECO:0000256" key="8">
    <source>
        <dbReference type="ARBA" id="ARBA00022989"/>
    </source>
</evidence>
<accession>A0A5N6NC85</accession>
<evidence type="ECO:0000256" key="9">
    <source>
        <dbReference type="ARBA" id="ARBA00023136"/>
    </source>
</evidence>
<comment type="similarity">
    <text evidence="2">Belongs to the RLP family.</text>
</comment>
<keyword evidence="7" id="KW-0677">Repeat</keyword>
<gene>
    <name evidence="13" type="ORF">E3N88_23053</name>
</gene>
<keyword evidence="8 11" id="KW-1133">Transmembrane helix</keyword>
<dbReference type="InterPro" id="IPR013210">
    <property type="entry name" value="LRR_N_plant-typ"/>
</dbReference>
<dbReference type="InterPro" id="IPR051502">
    <property type="entry name" value="RLP_Defense_Trigger"/>
</dbReference>
<evidence type="ECO:0000256" key="10">
    <source>
        <dbReference type="ARBA" id="ARBA00023180"/>
    </source>
</evidence>
<dbReference type="InterPro" id="IPR001611">
    <property type="entry name" value="Leu-rich_rpt"/>
</dbReference>
<organism evidence="13 14">
    <name type="scientific">Mikania micrantha</name>
    <name type="common">bitter vine</name>
    <dbReference type="NCBI Taxonomy" id="192012"/>
    <lineage>
        <taxon>Eukaryota</taxon>
        <taxon>Viridiplantae</taxon>
        <taxon>Streptophyta</taxon>
        <taxon>Embryophyta</taxon>
        <taxon>Tracheophyta</taxon>
        <taxon>Spermatophyta</taxon>
        <taxon>Magnoliopsida</taxon>
        <taxon>eudicotyledons</taxon>
        <taxon>Gunneridae</taxon>
        <taxon>Pentapetalae</taxon>
        <taxon>asterids</taxon>
        <taxon>campanulids</taxon>
        <taxon>Asterales</taxon>
        <taxon>Asteraceae</taxon>
        <taxon>Asteroideae</taxon>
        <taxon>Heliantheae alliance</taxon>
        <taxon>Eupatorieae</taxon>
        <taxon>Mikania</taxon>
    </lineage>
</organism>
<evidence type="ECO:0000259" key="12">
    <source>
        <dbReference type="Pfam" id="PF08263"/>
    </source>
</evidence>
<evidence type="ECO:0000256" key="7">
    <source>
        <dbReference type="ARBA" id="ARBA00022737"/>
    </source>
</evidence>
<keyword evidence="4" id="KW-0433">Leucine-rich repeat</keyword>
<dbReference type="EMBL" id="SZYD01000012">
    <property type="protein sequence ID" value="KAD4585452.1"/>
    <property type="molecule type" value="Genomic_DNA"/>
</dbReference>
<keyword evidence="6" id="KW-0732">Signal</keyword>
<reference evidence="13 14" key="1">
    <citation type="submission" date="2019-05" db="EMBL/GenBank/DDBJ databases">
        <title>Mikania micrantha, genome provides insights into the molecular mechanism of rapid growth.</title>
        <authorList>
            <person name="Liu B."/>
        </authorList>
    </citation>
    <scope>NUCLEOTIDE SEQUENCE [LARGE SCALE GENOMIC DNA]</scope>
    <source>
        <strain evidence="13">NLD-2019</strain>
        <tissue evidence="13">Leaf</tissue>
    </source>
</reference>
<dbReference type="PANTHER" id="PTHR48062:SF21">
    <property type="entry name" value="RECEPTOR-LIKE PROTEIN 12"/>
    <property type="match status" value="1"/>
</dbReference>
<keyword evidence="9 11" id="KW-0472">Membrane</keyword>
<evidence type="ECO:0000256" key="3">
    <source>
        <dbReference type="ARBA" id="ARBA00022475"/>
    </source>
</evidence>
<evidence type="ECO:0000256" key="2">
    <source>
        <dbReference type="ARBA" id="ARBA00009592"/>
    </source>
</evidence>
<evidence type="ECO:0000256" key="11">
    <source>
        <dbReference type="SAM" id="Phobius"/>
    </source>
</evidence>
<dbReference type="FunFam" id="3.80.10.10:FF:000095">
    <property type="entry name" value="LRR receptor-like serine/threonine-protein kinase GSO1"/>
    <property type="match status" value="1"/>
</dbReference>
<dbReference type="Pfam" id="PF08263">
    <property type="entry name" value="LRRNT_2"/>
    <property type="match status" value="1"/>
</dbReference>
<dbReference type="SMART" id="SM00365">
    <property type="entry name" value="LRR_SD22"/>
    <property type="match status" value="6"/>
</dbReference>
<dbReference type="FunFam" id="3.80.10.10:FF:000111">
    <property type="entry name" value="LRR receptor-like serine/threonine-protein kinase ERECTA"/>
    <property type="match status" value="1"/>
</dbReference>
<dbReference type="SUPFAM" id="SSF52058">
    <property type="entry name" value="L domain-like"/>
    <property type="match status" value="3"/>
</dbReference>
<evidence type="ECO:0000256" key="4">
    <source>
        <dbReference type="ARBA" id="ARBA00022614"/>
    </source>
</evidence>
<dbReference type="OrthoDB" id="1060944at2759"/>
<keyword evidence="14" id="KW-1185">Reference proteome</keyword>
<dbReference type="GO" id="GO:0051707">
    <property type="term" value="P:response to other organism"/>
    <property type="evidence" value="ECO:0007669"/>
    <property type="project" value="UniProtKB-ARBA"/>
</dbReference>
<dbReference type="AlphaFoldDB" id="A0A5N6NC85"/>
<keyword evidence="3" id="KW-1003">Cell membrane</keyword>
<comment type="caution">
    <text evidence="13">The sequence shown here is derived from an EMBL/GenBank/DDBJ whole genome shotgun (WGS) entry which is preliminary data.</text>
</comment>
<comment type="subcellular location">
    <subcellularLocation>
        <location evidence="1">Cell membrane</location>
        <topology evidence="1">Single-pass type I membrane protein</topology>
    </subcellularLocation>
</comment>